<dbReference type="InterPro" id="IPR001828">
    <property type="entry name" value="ANF_lig-bd_rcpt"/>
</dbReference>
<evidence type="ECO:0000313" key="13">
    <source>
        <dbReference type="Proteomes" id="UP001652642"/>
    </source>
</evidence>
<keyword evidence="9" id="KW-0325">Glycoprotein</keyword>
<keyword evidence="6" id="KW-0297">G-protein coupled receptor</keyword>
<keyword evidence="3 11" id="KW-0812">Transmembrane</keyword>
<dbReference type="Pfam" id="PF07562">
    <property type="entry name" value="NCD3G"/>
    <property type="match status" value="1"/>
</dbReference>
<dbReference type="PANTHER" id="PTHR24061">
    <property type="entry name" value="CALCIUM-SENSING RECEPTOR-RELATED"/>
    <property type="match status" value="1"/>
</dbReference>
<evidence type="ECO:0000259" key="12">
    <source>
        <dbReference type="PROSITE" id="PS50259"/>
    </source>
</evidence>
<dbReference type="PROSITE" id="PS50259">
    <property type="entry name" value="G_PROTEIN_RECEP_F3_4"/>
    <property type="match status" value="1"/>
</dbReference>
<feature type="transmembrane region" description="Helical" evidence="11">
    <location>
        <begin position="690"/>
        <end position="708"/>
    </location>
</feature>
<dbReference type="GeneID" id="110070058"/>
<feature type="transmembrane region" description="Helical" evidence="11">
    <location>
        <begin position="575"/>
        <end position="598"/>
    </location>
</feature>
<dbReference type="RefSeq" id="XP_072859749.1">
    <property type="nucleotide sequence ID" value="XM_073003648.1"/>
</dbReference>
<protein>
    <submittedName>
        <fullName evidence="14">Vomeronasal type-2 receptor 26-like</fullName>
    </submittedName>
</protein>
<dbReference type="InterPro" id="IPR017978">
    <property type="entry name" value="GPCR_3_C"/>
</dbReference>
<feature type="transmembrane region" description="Helical" evidence="11">
    <location>
        <begin position="645"/>
        <end position="669"/>
    </location>
</feature>
<keyword evidence="2" id="KW-1003">Cell membrane</keyword>
<evidence type="ECO:0000256" key="10">
    <source>
        <dbReference type="ARBA" id="ARBA00023224"/>
    </source>
</evidence>
<feature type="transmembrane region" description="Helical" evidence="11">
    <location>
        <begin position="769"/>
        <end position="789"/>
    </location>
</feature>
<accession>A0ABM5GQ11</accession>
<keyword evidence="4" id="KW-0732">Signal</keyword>
<evidence type="ECO:0000256" key="11">
    <source>
        <dbReference type="SAM" id="Phobius"/>
    </source>
</evidence>
<evidence type="ECO:0000256" key="8">
    <source>
        <dbReference type="ARBA" id="ARBA00023170"/>
    </source>
</evidence>
<sequence length="840" mass="93780">MACKANIAPCSIHSPHPPLHKYHQSGNLVLGGVVSLNFINSNSTAFTKKPPAALFDDISMVPKNYQHILAMAFAVKEINENPQLLPNITLGFHIYDNYFDAKRTYHATMLLLSTFKRFVPNYICDTQNHLIAVIGGLDSQISLYLATVLDIYKVPQLMYSPAPVMPDKAPGLPFYQMVPRQELENEGILSLLLHFRWTWIGIVVMDTETGERIVQSVLPKFSQRGVCFAFIERISKITFTTEITGLLEQGPKIIDKVMGSTANVIVAYGESYSFVYFRCLSYLPATKTLKGKVWISTAQVELTSIISQMTWDTEIFHGAISFAIHTADLSGFEQFLNSRDPVSPQEDSFLRDFWHQTFCCIPPKSFAGTVDGEVCIGKEKLTSLPAFLFEMKVNGHSYSIYNAVYAVAHALQAVHISRLKHRTKLHHALGKVSFNNSAGDEVSFDQNGKSTAGLDLINWISFSNVSKVKIGKLDPRLPSGQRFSLREDAITWHSWFNQTQPRSVCTESCYPGSSKKMQEGKPFCCYDCLPCPEGKISDQEDMPDCYSCTDKTYPNRKHDLCLAKDVTFMSYEEPLGISLGLVALSFSLITVLALGTFIKHHNTAIVRANNCSLSYTLLVSLLLCFLSAFLFIGQPHQVTCLLQQIAFGITFSVAVSCVLSKTITVVLAFMATKPGSRLRKWMGKRVTYSAVLFCSLIQVGICSVWLASHPPFPDADLHTVPGKIVLECNEGSVAMFYCALGYLGLLAIISFTVAFLARKLPDNFNEAKFITFSMLVFCVVWLSFIPSYLSTKGRYMVAVEVFSILASSAGLLFCIFFPKCYIIVLRPQLNKREQLIRTMN</sequence>
<comment type="subcellular location">
    <subcellularLocation>
        <location evidence="1">Cell membrane</location>
        <topology evidence="1">Multi-pass membrane protein</topology>
    </subcellularLocation>
</comment>
<dbReference type="PROSITE" id="PS00981">
    <property type="entry name" value="G_PROTEIN_RECEP_F3_3"/>
    <property type="match status" value="1"/>
</dbReference>
<dbReference type="InterPro" id="IPR028082">
    <property type="entry name" value="Peripla_BP_I"/>
</dbReference>
<dbReference type="Gene3D" id="2.10.50.30">
    <property type="entry name" value="GPCR, family 3, nine cysteines domain"/>
    <property type="match status" value="1"/>
</dbReference>
<evidence type="ECO:0000256" key="1">
    <source>
        <dbReference type="ARBA" id="ARBA00004651"/>
    </source>
</evidence>
<dbReference type="InterPro" id="IPR038550">
    <property type="entry name" value="GPCR_3_9-Cys_sf"/>
</dbReference>
<dbReference type="InterPro" id="IPR017979">
    <property type="entry name" value="GPCR_3_CS"/>
</dbReference>
<keyword evidence="8" id="KW-0675">Receptor</keyword>
<dbReference type="InterPro" id="IPR011500">
    <property type="entry name" value="GPCR_3_9-Cys_dom"/>
</dbReference>
<proteinExistence type="predicted"/>
<dbReference type="Pfam" id="PF01094">
    <property type="entry name" value="ANF_receptor"/>
    <property type="match status" value="1"/>
</dbReference>
<dbReference type="Pfam" id="PF00003">
    <property type="entry name" value="7tm_3"/>
    <property type="match status" value="1"/>
</dbReference>
<dbReference type="SUPFAM" id="SSF53822">
    <property type="entry name" value="Periplasmic binding protein-like I"/>
    <property type="match status" value="1"/>
</dbReference>
<dbReference type="Gene3D" id="3.40.50.2300">
    <property type="match status" value="2"/>
</dbReference>
<dbReference type="CDD" id="cd15283">
    <property type="entry name" value="7tmC_V2R_pheromone"/>
    <property type="match status" value="1"/>
</dbReference>
<dbReference type="PRINTS" id="PR01535">
    <property type="entry name" value="VOMERONASL2R"/>
</dbReference>
<evidence type="ECO:0000256" key="3">
    <source>
        <dbReference type="ARBA" id="ARBA00022692"/>
    </source>
</evidence>
<evidence type="ECO:0000256" key="7">
    <source>
        <dbReference type="ARBA" id="ARBA00023136"/>
    </source>
</evidence>
<evidence type="ECO:0000313" key="14">
    <source>
        <dbReference type="RefSeq" id="XP_072859749.1"/>
    </source>
</evidence>
<keyword evidence="10" id="KW-0807">Transducer</keyword>
<feature type="transmembrane region" description="Helical" evidence="11">
    <location>
        <begin position="734"/>
        <end position="757"/>
    </location>
</feature>
<gene>
    <name evidence="14" type="primary">LOC110070058</name>
</gene>
<feature type="transmembrane region" description="Helical" evidence="11">
    <location>
        <begin position="801"/>
        <end position="824"/>
    </location>
</feature>
<keyword evidence="7 11" id="KW-0472">Membrane</keyword>
<name>A0ABM5GQ11_9SAUR</name>
<dbReference type="PANTHER" id="PTHR24061:SF599">
    <property type="entry name" value="G-PROTEIN COUPLED RECEPTORS FAMILY 3 PROFILE DOMAIN-CONTAINING PROTEIN"/>
    <property type="match status" value="1"/>
</dbReference>
<feature type="domain" description="G-protein coupled receptors family 3 profile" evidence="12">
    <location>
        <begin position="575"/>
        <end position="839"/>
    </location>
</feature>
<evidence type="ECO:0000256" key="4">
    <source>
        <dbReference type="ARBA" id="ARBA00022729"/>
    </source>
</evidence>
<dbReference type="PRINTS" id="PR00248">
    <property type="entry name" value="GPCRMGR"/>
</dbReference>
<dbReference type="Proteomes" id="UP001652642">
    <property type="component" value="Chromosome 6"/>
</dbReference>
<keyword evidence="5 11" id="KW-1133">Transmembrane helix</keyword>
<evidence type="ECO:0000256" key="5">
    <source>
        <dbReference type="ARBA" id="ARBA00022989"/>
    </source>
</evidence>
<dbReference type="InterPro" id="IPR004073">
    <property type="entry name" value="GPCR_3_vmron_rcpt_2"/>
</dbReference>
<keyword evidence="13" id="KW-1185">Reference proteome</keyword>
<dbReference type="InterPro" id="IPR000068">
    <property type="entry name" value="GPCR_3_Ca_sens_rcpt-rel"/>
</dbReference>
<evidence type="ECO:0000256" key="9">
    <source>
        <dbReference type="ARBA" id="ARBA00023180"/>
    </source>
</evidence>
<evidence type="ECO:0000256" key="2">
    <source>
        <dbReference type="ARBA" id="ARBA00022475"/>
    </source>
</evidence>
<feature type="transmembrane region" description="Helical" evidence="11">
    <location>
        <begin position="610"/>
        <end position="633"/>
    </location>
</feature>
<dbReference type="InterPro" id="IPR000337">
    <property type="entry name" value="GPCR_3"/>
</dbReference>
<organism evidence="13 14">
    <name type="scientific">Pogona vitticeps</name>
    <name type="common">central bearded dragon</name>
    <dbReference type="NCBI Taxonomy" id="103695"/>
    <lineage>
        <taxon>Eukaryota</taxon>
        <taxon>Metazoa</taxon>
        <taxon>Chordata</taxon>
        <taxon>Craniata</taxon>
        <taxon>Vertebrata</taxon>
        <taxon>Euteleostomi</taxon>
        <taxon>Lepidosauria</taxon>
        <taxon>Squamata</taxon>
        <taxon>Bifurcata</taxon>
        <taxon>Unidentata</taxon>
        <taxon>Episquamata</taxon>
        <taxon>Toxicofera</taxon>
        <taxon>Iguania</taxon>
        <taxon>Acrodonta</taxon>
        <taxon>Agamidae</taxon>
        <taxon>Amphibolurinae</taxon>
        <taxon>Pogona</taxon>
    </lineage>
</organism>
<reference evidence="14" key="1">
    <citation type="submission" date="2025-08" db="UniProtKB">
        <authorList>
            <consortium name="RefSeq"/>
        </authorList>
    </citation>
    <scope>IDENTIFICATION</scope>
</reference>
<evidence type="ECO:0000256" key="6">
    <source>
        <dbReference type="ARBA" id="ARBA00023040"/>
    </source>
</evidence>